<keyword evidence="2" id="KW-1185">Reference proteome</keyword>
<evidence type="ECO:0000313" key="2">
    <source>
        <dbReference type="Proteomes" id="UP000011728"/>
    </source>
</evidence>
<reference evidence="1 2" key="1">
    <citation type="submission" date="2013-02" db="EMBL/GenBank/DDBJ databases">
        <title>Genome sequence of Clostridium saccharoperbutylacetonicum N1-4(HMT).</title>
        <authorList>
            <person name="Poehlein A."/>
            <person name="Daniel R."/>
        </authorList>
    </citation>
    <scope>NUCLEOTIDE SEQUENCE [LARGE SCALE GENOMIC DNA]</scope>
    <source>
        <strain evidence="2">N1-4(HMT)</strain>
    </source>
</reference>
<gene>
    <name evidence="1" type="ORF">Cspa_c36900</name>
</gene>
<dbReference type="Proteomes" id="UP000011728">
    <property type="component" value="Chromosome"/>
</dbReference>
<dbReference type="PATRIC" id="fig|931276.5.peg.3721"/>
<name>M1LW85_9CLOT</name>
<dbReference type="AlphaFoldDB" id="M1LW85"/>
<proteinExistence type="predicted"/>
<dbReference type="HOGENOM" id="CLU_138508_0_0_9"/>
<sequence length="105" mass="12379">MLNNDYDIWIEAEQWEDVLDVHNDNTDVIVEFKNGARWGASFFTYSNISRLVEKNRVTGECLGGKYYWSSDMVLIDEISRKRIEEVINYLICEGKFEVIFLKISE</sequence>
<evidence type="ECO:0000313" key="1">
    <source>
        <dbReference type="EMBL" id="AGF57450.1"/>
    </source>
</evidence>
<dbReference type="RefSeq" id="WP_015393766.1">
    <property type="nucleotide sequence ID" value="NC_020291.1"/>
</dbReference>
<dbReference type="OrthoDB" id="7068820at2"/>
<dbReference type="EMBL" id="CP004121">
    <property type="protein sequence ID" value="AGF57450.1"/>
    <property type="molecule type" value="Genomic_DNA"/>
</dbReference>
<dbReference type="KEGG" id="csr:Cspa_c36900"/>
<dbReference type="eggNOG" id="ENOG50334GW">
    <property type="taxonomic scope" value="Bacteria"/>
</dbReference>
<accession>M1LW85</accession>
<protein>
    <submittedName>
        <fullName evidence="1">Uncharacterized protein</fullName>
    </submittedName>
</protein>
<dbReference type="STRING" id="36745.CLSAP_34700"/>
<organism evidence="1 2">
    <name type="scientific">Clostridium saccharoperbutylacetonicum N1-4(HMT)</name>
    <dbReference type="NCBI Taxonomy" id="931276"/>
    <lineage>
        <taxon>Bacteria</taxon>
        <taxon>Bacillati</taxon>
        <taxon>Bacillota</taxon>
        <taxon>Clostridia</taxon>
        <taxon>Eubacteriales</taxon>
        <taxon>Clostridiaceae</taxon>
        <taxon>Clostridium</taxon>
    </lineage>
</organism>